<evidence type="ECO:0000313" key="1">
    <source>
        <dbReference type="EMBL" id="MBB6452654.1"/>
    </source>
</evidence>
<proteinExistence type="predicted"/>
<dbReference type="RefSeq" id="WP_174495225.1">
    <property type="nucleotide sequence ID" value="NZ_CADDWK010000003.1"/>
</dbReference>
<evidence type="ECO:0000313" key="2">
    <source>
        <dbReference type="Proteomes" id="UP000581688"/>
    </source>
</evidence>
<evidence type="ECO:0008006" key="3">
    <source>
        <dbReference type="Google" id="ProtNLM"/>
    </source>
</evidence>
<dbReference type="AlphaFoldDB" id="A0A841PXC0"/>
<name>A0A841PXC0_9BACI</name>
<reference evidence="1 2" key="1">
    <citation type="submission" date="2020-08" db="EMBL/GenBank/DDBJ databases">
        <title>Genomic Encyclopedia of Type Strains, Phase IV (KMG-IV): sequencing the most valuable type-strain genomes for metagenomic binning, comparative biology and taxonomic classification.</title>
        <authorList>
            <person name="Goeker M."/>
        </authorList>
    </citation>
    <scope>NUCLEOTIDE SEQUENCE [LARGE SCALE GENOMIC DNA]</scope>
    <source>
        <strain evidence="1 2">DSM 19612</strain>
    </source>
</reference>
<organism evidence="1 2">
    <name type="scientific">Salirhabdus euzebyi</name>
    <dbReference type="NCBI Taxonomy" id="394506"/>
    <lineage>
        <taxon>Bacteria</taxon>
        <taxon>Bacillati</taxon>
        <taxon>Bacillota</taxon>
        <taxon>Bacilli</taxon>
        <taxon>Bacillales</taxon>
        <taxon>Bacillaceae</taxon>
        <taxon>Salirhabdus</taxon>
    </lineage>
</organism>
<dbReference type="EMBL" id="JACHGH010000003">
    <property type="protein sequence ID" value="MBB6452654.1"/>
    <property type="molecule type" value="Genomic_DNA"/>
</dbReference>
<gene>
    <name evidence="1" type="ORF">HNQ94_001100</name>
</gene>
<dbReference type="Gene3D" id="3.30.460.40">
    <property type="match status" value="1"/>
</dbReference>
<sequence>MLGTLATIGSLFEKKNIIWGLGGSLLLHFHDIVDNPNDIDLLVAERDFPYLHDLMSKNAVQIDTKSKKPFCSTYFQKYHMDTTDVDMMGTFAIEHELGIYKLELDVNSITEYVQVKGVCIPLTSLEDWFILYQLIPNKRNKAEQLEDYFCANGVKYPKLLEKALQQPLPFSIKERVENLIIK</sequence>
<accession>A0A841PXC0</accession>
<dbReference type="SUPFAM" id="SSF81301">
    <property type="entry name" value="Nucleotidyltransferase"/>
    <property type="match status" value="1"/>
</dbReference>
<keyword evidence="2" id="KW-1185">Reference proteome</keyword>
<comment type="caution">
    <text evidence="1">The sequence shown here is derived from an EMBL/GenBank/DDBJ whole genome shotgun (WGS) entry which is preliminary data.</text>
</comment>
<dbReference type="Proteomes" id="UP000581688">
    <property type="component" value="Unassembled WGS sequence"/>
</dbReference>
<dbReference type="InterPro" id="IPR043519">
    <property type="entry name" value="NT_sf"/>
</dbReference>
<protein>
    <recommendedName>
        <fullName evidence="3">Nucleotidyl transferase AbiEii/AbiGii toxin family protein</fullName>
    </recommendedName>
</protein>